<dbReference type="GO" id="GO:0000270">
    <property type="term" value="P:peptidoglycan metabolic process"/>
    <property type="evidence" value="ECO:0007669"/>
    <property type="project" value="TreeGrafter"/>
</dbReference>
<dbReference type="Pfam" id="PF02698">
    <property type="entry name" value="DUF218"/>
    <property type="match status" value="1"/>
</dbReference>
<organism evidence="3 4">
    <name type="scientific">Dyella choica</name>
    <dbReference type="NCBI Taxonomy" id="1927959"/>
    <lineage>
        <taxon>Bacteria</taxon>
        <taxon>Pseudomonadati</taxon>
        <taxon>Pseudomonadota</taxon>
        <taxon>Gammaproteobacteria</taxon>
        <taxon>Lysobacterales</taxon>
        <taxon>Rhodanobacteraceae</taxon>
        <taxon>Dyella</taxon>
    </lineage>
</organism>
<dbReference type="PANTHER" id="PTHR30336">
    <property type="entry name" value="INNER MEMBRANE PROTEIN, PROBABLE PERMEASE"/>
    <property type="match status" value="1"/>
</dbReference>
<dbReference type="GO" id="GO:0005886">
    <property type="term" value="C:plasma membrane"/>
    <property type="evidence" value="ECO:0007669"/>
    <property type="project" value="TreeGrafter"/>
</dbReference>
<evidence type="ECO:0000313" key="4">
    <source>
        <dbReference type="Proteomes" id="UP000274358"/>
    </source>
</evidence>
<feature type="transmembrane region" description="Helical" evidence="1">
    <location>
        <begin position="44"/>
        <end position="67"/>
    </location>
</feature>
<keyword evidence="1" id="KW-0812">Transmembrane</keyword>
<evidence type="ECO:0000313" key="3">
    <source>
        <dbReference type="EMBL" id="RUL79663.1"/>
    </source>
</evidence>
<feature type="domain" description="DUF218" evidence="2">
    <location>
        <begin position="87"/>
        <end position="249"/>
    </location>
</feature>
<dbReference type="GO" id="GO:0043164">
    <property type="term" value="P:Gram-negative-bacterium-type cell wall biogenesis"/>
    <property type="evidence" value="ECO:0007669"/>
    <property type="project" value="TreeGrafter"/>
</dbReference>
<keyword evidence="1" id="KW-0472">Membrane</keyword>
<gene>
    <name evidence="3" type="ORF">EKH80_00165</name>
</gene>
<name>A0A3S0RN06_9GAMM</name>
<accession>A0A3S0RN06</accession>
<dbReference type="EMBL" id="RYYV01000001">
    <property type="protein sequence ID" value="RUL79663.1"/>
    <property type="molecule type" value="Genomic_DNA"/>
</dbReference>
<dbReference type="AlphaFoldDB" id="A0A3S0RN06"/>
<proteinExistence type="predicted"/>
<dbReference type="CDD" id="cd06259">
    <property type="entry name" value="YdcF-like"/>
    <property type="match status" value="1"/>
</dbReference>
<dbReference type="Gene3D" id="3.40.50.620">
    <property type="entry name" value="HUPs"/>
    <property type="match status" value="1"/>
</dbReference>
<evidence type="ECO:0000259" key="2">
    <source>
        <dbReference type="Pfam" id="PF02698"/>
    </source>
</evidence>
<reference evidence="3 4" key="1">
    <citation type="submission" date="2018-12" db="EMBL/GenBank/DDBJ databases">
        <title>Dyella dinghuensis sp. nov. DHOA06 and Dyella choica sp. nov. 4M-K27, isolated from forest soil.</title>
        <authorList>
            <person name="Qiu L.-H."/>
            <person name="Gao Z.-H."/>
        </authorList>
    </citation>
    <scope>NUCLEOTIDE SEQUENCE [LARGE SCALE GENOMIC DNA]</scope>
    <source>
        <strain evidence="3 4">4M-K27</strain>
    </source>
</reference>
<sequence length="271" mass="30038">MGIPRECVTLPAFDRDEACMLLLLFLLCLLGYVLSRFRRGRAGWLCYGVAFGLFLASGCGPLPAWLLTRLQAPYATRPKVAWAARNAIVVLGVGTSRVVATNEVGPTVFAGGRLAEGYALYRECKQTGNDCRLVVSGGDPFRYGVTEAKAYGDVLLGMGVDRSDLMLETRSMNTWQNAQFLQPMLKAYAPQRVVLVTAAVHMRRSQQFFLHFGIDALPVRADYEDARLTWFPNGWNVALTESALHEYVGVLTYYMYNAMGWNAPPSRYGAP</sequence>
<comment type="caution">
    <text evidence="3">The sequence shown here is derived from an EMBL/GenBank/DDBJ whole genome shotgun (WGS) entry which is preliminary data.</text>
</comment>
<feature type="transmembrane region" description="Helical" evidence="1">
    <location>
        <begin position="20"/>
        <end position="37"/>
    </location>
</feature>
<evidence type="ECO:0000256" key="1">
    <source>
        <dbReference type="SAM" id="Phobius"/>
    </source>
</evidence>
<protein>
    <submittedName>
        <fullName evidence="3">YdcF family protein</fullName>
    </submittedName>
</protein>
<dbReference type="InterPro" id="IPR014729">
    <property type="entry name" value="Rossmann-like_a/b/a_fold"/>
</dbReference>
<dbReference type="InterPro" id="IPR003848">
    <property type="entry name" value="DUF218"/>
</dbReference>
<keyword evidence="4" id="KW-1185">Reference proteome</keyword>
<keyword evidence="1" id="KW-1133">Transmembrane helix</keyword>
<dbReference type="Proteomes" id="UP000274358">
    <property type="component" value="Unassembled WGS sequence"/>
</dbReference>
<dbReference type="PANTHER" id="PTHR30336:SF4">
    <property type="entry name" value="ENVELOPE BIOGENESIS FACTOR ELYC"/>
    <property type="match status" value="1"/>
</dbReference>
<dbReference type="InterPro" id="IPR051599">
    <property type="entry name" value="Cell_Envelope_Assoc"/>
</dbReference>